<dbReference type="Proteomes" id="UP000290759">
    <property type="component" value="Unassembled WGS sequence"/>
</dbReference>
<protein>
    <submittedName>
        <fullName evidence="3">Acyl-CoA dehydrogenase</fullName>
    </submittedName>
</protein>
<dbReference type="EMBL" id="QYBB01000006">
    <property type="protein sequence ID" value="RYC32576.1"/>
    <property type="molecule type" value="Genomic_DNA"/>
</dbReference>
<dbReference type="GO" id="GO:0033539">
    <property type="term" value="P:fatty acid beta-oxidation using acyl-CoA dehydrogenase"/>
    <property type="evidence" value="ECO:0007669"/>
    <property type="project" value="TreeGrafter"/>
</dbReference>
<dbReference type="GO" id="GO:0050660">
    <property type="term" value="F:flavin adenine dinucleotide binding"/>
    <property type="evidence" value="ECO:0007669"/>
    <property type="project" value="InterPro"/>
</dbReference>
<dbReference type="PANTHER" id="PTHR48083">
    <property type="entry name" value="MEDIUM-CHAIN SPECIFIC ACYL-COA DEHYDROGENASE, MITOCHONDRIAL-RELATED"/>
    <property type="match status" value="1"/>
</dbReference>
<evidence type="ECO:0000259" key="2">
    <source>
        <dbReference type="Pfam" id="PF02771"/>
    </source>
</evidence>
<dbReference type="PANTHER" id="PTHR48083:SF37">
    <property type="entry name" value="DEHYDROGENASE, PUTATIVE-RELATED"/>
    <property type="match status" value="1"/>
</dbReference>
<reference evidence="3 4" key="1">
    <citation type="submission" date="2018-12" db="EMBL/GenBank/DDBJ databases">
        <authorList>
            <person name="Grouzdev D.S."/>
            <person name="Krutkina M.S."/>
        </authorList>
    </citation>
    <scope>NUCLEOTIDE SEQUENCE [LARGE SCALE GENOMIC DNA]</scope>
    <source>
        <strain evidence="3 4">RmlP026</strain>
    </source>
</reference>
<dbReference type="InterPro" id="IPR037069">
    <property type="entry name" value="AcylCoA_DH/ox_N_sf"/>
</dbReference>
<keyword evidence="4" id="KW-1185">Reference proteome</keyword>
<dbReference type="SUPFAM" id="SSF56645">
    <property type="entry name" value="Acyl-CoA dehydrogenase NM domain-like"/>
    <property type="match status" value="1"/>
</dbReference>
<dbReference type="GO" id="GO:0005737">
    <property type="term" value="C:cytoplasm"/>
    <property type="evidence" value="ECO:0007669"/>
    <property type="project" value="TreeGrafter"/>
</dbReference>
<accession>A0A4Q2UBU3</accession>
<gene>
    <name evidence="3" type="ORF">D3273_07510</name>
</gene>
<dbReference type="InterPro" id="IPR013786">
    <property type="entry name" value="AcylCoA_DH/ox_N"/>
</dbReference>
<dbReference type="InterPro" id="IPR046373">
    <property type="entry name" value="Acyl-CoA_Oxase/DH_mid-dom_sf"/>
</dbReference>
<sequence length="379" mass="39410">MTHSRPMATADLVAAADGVAGDLFAGAAARDAAAGFPHDAVALLHAADLMMAPFPTRLGGAGLAEPGEVDALCHVLRAVGGGDLSVGRLYEGHVNAVALVARYGTQRQLAMLAEEVRAGAMSGVWNAEGAVPAALEHDGDGWRLRGAKILASGVGSVTRPLVPVARGGADGATLMTIPHLEPGARADLSRWTAQGMRSTCTGTVDLDGLPISPDQVIGADDDYRRQPNFFGGAWRFCAVQLGAVERLLDLYRGDLNRMGRGGDPYQRQRVAACATAAETAALWVGQAARLVAAEARPVAEILAYVGLTRGVVERAALDTMETVHRGLGLGSFMRPHPAERVARDLATYLRQPAPDGAMADAAAAVLAAPAPARLLWRDA</sequence>
<dbReference type="SUPFAM" id="SSF47203">
    <property type="entry name" value="Acyl-CoA dehydrogenase C-terminal domain-like"/>
    <property type="match status" value="1"/>
</dbReference>
<evidence type="ECO:0000313" key="3">
    <source>
        <dbReference type="EMBL" id="RYC32576.1"/>
    </source>
</evidence>
<feature type="domain" description="Acyl-CoA dehydrogenase/oxidase N-terminal" evidence="2">
    <location>
        <begin position="26"/>
        <end position="110"/>
    </location>
</feature>
<reference evidence="3 4" key="2">
    <citation type="submission" date="2019-02" db="EMBL/GenBank/DDBJ databases">
        <title>'Lichenibacterium ramalinii' gen. nov. sp. nov., 'Lichenibacterium minor' gen. nov. sp. nov.</title>
        <authorList>
            <person name="Pankratov T."/>
        </authorList>
    </citation>
    <scope>NUCLEOTIDE SEQUENCE [LARGE SCALE GENOMIC DNA]</scope>
    <source>
        <strain evidence="3 4">RmlP026</strain>
    </source>
</reference>
<dbReference type="InterPro" id="IPR050741">
    <property type="entry name" value="Acyl-CoA_dehydrogenase"/>
</dbReference>
<name>A0A4Q2UBU3_9HYPH</name>
<dbReference type="InterPro" id="IPR009100">
    <property type="entry name" value="AcylCoA_DH/oxidase_NM_dom_sf"/>
</dbReference>
<keyword evidence="1" id="KW-0560">Oxidoreductase</keyword>
<dbReference type="GO" id="GO:0003995">
    <property type="term" value="F:acyl-CoA dehydrogenase activity"/>
    <property type="evidence" value="ECO:0007669"/>
    <property type="project" value="TreeGrafter"/>
</dbReference>
<evidence type="ECO:0000313" key="4">
    <source>
        <dbReference type="Proteomes" id="UP000290759"/>
    </source>
</evidence>
<dbReference type="Pfam" id="PF02771">
    <property type="entry name" value="Acyl-CoA_dh_N"/>
    <property type="match status" value="1"/>
</dbReference>
<dbReference type="Gene3D" id="2.40.110.10">
    <property type="entry name" value="Butyryl-CoA Dehydrogenase, subunit A, domain 2"/>
    <property type="match status" value="1"/>
</dbReference>
<dbReference type="Gene3D" id="1.20.140.10">
    <property type="entry name" value="Butyryl-CoA Dehydrogenase, subunit A, domain 3"/>
    <property type="match status" value="1"/>
</dbReference>
<evidence type="ECO:0000256" key="1">
    <source>
        <dbReference type="ARBA" id="ARBA00023002"/>
    </source>
</evidence>
<dbReference type="InterPro" id="IPR036250">
    <property type="entry name" value="AcylCo_DH-like_C"/>
</dbReference>
<proteinExistence type="predicted"/>
<dbReference type="Gene3D" id="1.10.540.10">
    <property type="entry name" value="Acyl-CoA dehydrogenase/oxidase, N-terminal domain"/>
    <property type="match status" value="1"/>
</dbReference>
<comment type="caution">
    <text evidence="3">The sequence shown here is derived from an EMBL/GenBank/DDBJ whole genome shotgun (WGS) entry which is preliminary data.</text>
</comment>
<dbReference type="OrthoDB" id="2986495at2"/>
<organism evidence="3 4">
    <name type="scientific">Lichenibacterium minor</name>
    <dbReference type="NCBI Taxonomy" id="2316528"/>
    <lineage>
        <taxon>Bacteria</taxon>
        <taxon>Pseudomonadati</taxon>
        <taxon>Pseudomonadota</taxon>
        <taxon>Alphaproteobacteria</taxon>
        <taxon>Hyphomicrobiales</taxon>
        <taxon>Lichenihabitantaceae</taxon>
        <taxon>Lichenibacterium</taxon>
    </lineage>
</organism>
<dbReference type="RefSeq" id="WP_129225082.1">
    <property type="nucleotide sequence ID" value="NZ_QYBB01000006.1"/>
</dbReference>
<dbReference type="AlphaFoldDB" id="A0A4Q2UBU3"/>